<feature type="compositionally biased region" description="Low complexity" evidence="1">
    <location>
        <begin position="286"/>
        <end position="304"/>
    </location>
</feature>
<protein>
    <recommendedName>
        <fullName evidence="2">HNH nuclease domain-containing protein</fullName>
    </recommendedName>
</protein>
<dbReference type="CDD" id="cd00085">
    <property type="entry name" value="HNHc"/>
    <property type="match status" value="1"/>
</dbReference>
<dbReference type="EMBL" id="LQIR01000009">
    <property type="protein sequence ID" value="KUI18978.1"/>
    <property type="molecule type" value="Genomic_DNA"/>
</dbReference>
<gene>
    <name evidence="3" type="ORF">AU192_16775</name>
</gene>
<evidence type="ECO:0000313" key="3">
    <source>
        <dbReference type="EMBL" id="KUI18978.1"/>
    </source>
</evidence>
<dbReference type="AlphaFoldDB" id="A0A117JKV8"/>
<dbReference type="Pfam" id="PF02720">
    <property type="entry name" value="DUF222"/>
    <property type="match status" value="1"/>
</dbReference>
<feature type="region of interest" description="Disordered" evidence="1">
    <location>
        <begin position="474"/>
        <end position="500"/>
    </location>
</feature>
<proteinExistence type="predicted"/>
<evidence type="ECO:0000313" key="4">
    <source>
        <dbReference type="Proteomes" id="UP000053707"/>
    </source>
</evidence>
<keyword evidence="4" id="KW-1185">Reference proteome</keyword>
<dbReference type="Proteomes" id="UP000053707">
    <property type="component" value="Unassembled WGS sequence"/>
</dbReference>
<feature type="domain" description="HNH nuclease" evidence="2">
    <location>
        <begin position="375"/>
        <end position="426"/>
    </location>
</feature>
<name>A0A117JKV8_9MYCO</name>
<organism evidence="3 4">
    <name type="scientific">Mycobacterium lehmannii</name>
    <dbReference type="NCBI Taxonomy" id="2048550"/>
    <lineage>
        <taxon>Bacteria</taxon>
        <taxon>Bacillati</taxon>
        <taxon>Actinomycetota</taxon>
        <taxon>Actinomycetes</taxon>
        <taxon>Mycobacteriales</taxon>
        <taxon>Mycobacteriaceae</taxon>
        <taxon>Mycobacterium</taxon>
    </lineage>
</organism>
<feature type="region of interest" description="Disordered" evidence="1">
    <location>
        <begin position="286"/>
        <end position="330"/>
    </location>
</feature>
<evidence type="ECO:0000259" key="2">
    <source>
        <dbReference type="SMART" id="SM00507"/>
    </source>
</evidence>
<comment type="caution">
    <text evidence="3">The sequence shown here is derived from an EMBL/GenBank/DDBJ whole genome shotgun (WGS) entry which is preliminary data.</text>
</comment>
<accession>A0A117JKV8</accession>
<feature type="compositionally biased region" description="Pro residues" evidence="1">
    <location>
        <begin position="476"/>
        <end position="486"/>
    </location>
</feature>
<dbReference type="InterPro" id="IPR003870">
    <property type="entry name" value="DUF222"/>
</dbReference>
<evidence type="ECO:0000256" key="1">
    <source>
        <dbReference type="SAM" id="MobiDB-lite"/>
    </source>
</evidence>
<sequence length="521" mass="55617">MVEHKFGSDFAEADDAAVVAAIAEGARAEAQAAARRLAAIAELVRRKVCDDDERQRSAFDPWDSVAAEVAAAMTVGHRRASGQMRIAQALRERLPQVAALFEQGGINARIVSTITWRTTLIEDPEALALIDTALAQRASRLSPLSERRLDDAVDALVHRFDPLAVRKSKTAARSRDFHFGDDDDPAGTTSVWGRLLATDAAALKRRLAEMMKGLCDNDPRSMGERRSDAIGALGAGQTQLACACGSPTCAAASVQASNVQIHVIADQAAIDSAAAAAAARENAAAAEHNAAPAADGPAAHAAEGNADRTTIGDRGGDASPPAEGKKPQKRGTAVLLGHGALPTFLLPWLISRGAKVRPIKMPGSEAESRYQPSAALAEFVRMRDMYCRAPGCDVPADLCDIDHTTPWPLGPTHPSNLKCLCRKNHLMKTFCGGPDGWRDIQLPDGTVIWTAPSGLTYTTHPGSKLFFEWDTTTANLPPPPDTPPPVTDRAAKMPKRRRTRAAEFAARIRAERARNVDPAPF</sequence>
<dbReference type="InterPro" id="IPR003615">
    <property type="entry name" value="HNH_nuc"/>
</dbReference>
<dbReference type="SMART" id="SM00507">
    <property type="entry name" value="HNHc"/>
    <property type="match status" value="1"/>
</dbReference>
<reference evidence="3 4" key="1">
    <citation type="submission" date="2016-01" db="EMBL/GenBank/DDBJ databases">
        <authorList>
            <consortium name="TB Trials Study Group"/>
            <person name="Sutton G."/>
            <person name="Brinkac L."/>
            <person name="Sanka R."/>
            <person name="Adams M."/>
            <person name="Lau E.L."/>
            <person name="Macaden R."/>
            <person name="Grewal H.M.S."/>
        </authorList>
    </citation>
    <scope>NUCLEOTIDE SEQUENCE [LARGE SCALE GENOMIC DNA]</scope>
    <source>
        <strain evidence="3 4">IS-1744</strain>
    </source>
</reference>